<dbReference type="Gene3D" id="3.40.50.720">
    <property type="entry name" value="NAD(P)-binding Rossmann-like Domain"/>
    <property type="match status" value="1"/>
</dbReference>
<proteinExistence type="predicted"/>
<dbReference type="AlphaFoldDB" id="A0A0F8V158"/>
<organism evidence="2 3">
    <name type="scientific">Aspergillus rambellii</name>
    <dbReference type="NCBI Taxonomy" id="308745"/>
    <lineage>
        <taxon>Eukaryota</taxon>
        <taxon>Fungi</taxon>
        <taxon>Dikarya</taxon>
        <taxon>Ascomycota</taxon>
        <taxon>Pezizomycotina</taxon>
        <taxon>Eurotiomycetes</taxon>
        <taxon>Eurotiomycetidae</taxon>
        <taxon>Eurotiales</taxon>
        <taxon>Aspergillaceae</taxon>
        <taxon>Aspergillus</taxon>
        <taxon>Aspergillus subgen. Nidulantes</taxon>
    </lineage>
</organism>
<dbReference type="Pfam" id="PF01370">
    <property type="entry name" value="Epimerase"/>
    <property type="match status" value="1"/>
</dbReference>
<dbReference type="InterPro" id="IPR036291">
    <property type="entry name" value="NAD(P)-bd_dom_sf"/>
</dbReference>
<dbReference type="GO" id="GO:0005737">
    <property type="term" value="C:cytoplasm"/>
    <property type="evidence" value="ECO:0007669"/>
    <property type="project" value="TreeGrafter"/>
</dbReference>
<dbReference type="SUPFAM" id="SSF51735">
    <property type="entry name" value="NAD(P)-binding Rossmann-fold domains"/>
    <property type="match status" value="1"/>
</dbReference>
<dbReference type="InterPro" id="IPR001509">
    <property type="entry name" value="Epimerase_deHydtase"/>
</dbReference>
<evidence type="ECO:0000313" key="3">
    <source>
        <dbReference type="Proteomes" id="UP000034291"/>
    </source>
</evidence>
<sequence length="319" mass="34436">MSQPKVFITGATGFIGRVVTEFAVKEGYDVRGLSRREEGDALLKSLGATPVRGDLDNHELLTQESKNADIVLHLAFNHDFSKPFDQLVALEISAVTALAQGLEGTNKPLVVTNGTAFVKPDPNGDETDETAPVADLALGHRQVAEEHAFSFVAKGVRVVSIRLPQYVYGRANSTGFAAQLIKFALASGESVYIGDGEYCFSDVYVDDAARLYLLAAKNAPAGEAFNGSGHTTTTYQALATAIGNLVQVPAKSITEQQATERWGPFLTSFFSVRNRASNRKALEQLGWRPTGPGLLWEIHSGSYVEVAEKFKQDALPNES</sequence>
<keyword evidence="3" id="KW-1185">Reference proteome</keyword>
<name>A0A0F8V158_9EURO</name>
<dbReference type="Proteomes" id="UP000034291">
    <property type="component" value="Unassembled WGS sequence"/>
</dbReference>
<feature type="domain" description="NAD-dependent epimerase/dehydratase" evidence="1">
    <location>
        <begin position="6"/>
        <end position="226"/>
    </location>
</feature>
<evidence type="ECO:0000313" key="2">
    <source>
        <dbReference type="EMBL" id="KKK25499.1"/>
    </source>
</evidence>
<dbReference type="InterPro" id="IPR051783">
    <property type="entry name" value="NAD(P)-dependent_oxidoreduct"/>
</dbReference>
<protein>
    <recommendedName>
        <fullName evidence="1">NAD-dependent epimerase/dehydratase domain-containing protein</fullName>
    </recommendedName>
</protein>
<dbReference type="PANTHER" id="PTHR48079">
    <property type="entry name" value="PROTEIN YEEZ"/>
    <property type="match status" value="1"/>
</dbReference>
<dbReference type="EMBL" id="JZBS01000733">
    <property type="protein sequence ID" value="KKK25499.1"/>
    <property type="molecule type" value="Genomic_DNA"/>
</dbReference>
<accession>A0A0F8V158</accession>
<evidence type="ECO:0000259" key="1">
    <source>
        <dbReference type="Pfam" id="PF01370"/>
    </source>
</evidence>
<dbReference type="GO" id="GO:0004029">
    <property type="term" value="F:aldehyde dehydrogenase (NAD+) activity"/>
    <property type="evidence" value="ECO:0007669"/>
    <property type="project" value="TreeGrafter"/>
</dbReference>
<dbReference type="PANTHER" id="PTHR48079:SF5">
    <property type="entry name" value="DEPENDENT EPIMERASE_DEHYDRATASE, PUTATIVE (AFU_ORTHOLOGUE AFUA_7G00180)-RELATED"/>
    <property type="match status" value="1"/>
</dbReference>
<dbReference type="OrthoDB" id="10262413at2759"/>
<gene>
    <name evidence="2" type="ORF">ARAM_002073</name>
</gene>
<reference evidence="2 3" key="1">
    <citation type="submission" date="2015-02" db="EMBL/GenBank/DDBJ databases">
        <title>Draft Genome Sequences of Two Closely-Related Aflatoxigenic Aspergillus Species Obtained from the Cote d'Ivoire.</title>
        <authorList>
            <person name="Moore G.G."/>
            <person name="Beltz S.B."/>
            <person name="Mack B.M."/>
        </authorList>
    </citation>
    <scope>NUCLEOTIDE SEQUENCE [LARGE SCALE GENOMIC DNA]</scope>
    <source>
        <strain evidence="2 3">SRRC1468</strain>
    </source>
</reference>
<dbReference type="STRING" id="308745.A0A0F8V158"/>
<comment type="caution">
    <text evidence="2">The sequence shown here is derived from an EMBL/GenBank/DDBJ whole genome shotgun (WGS) entry which is preliminary data.</text>
</comment>